<evidence type="ECO:0000313" key="1">
    <source>
        <dbReference type="EMBL" id="MPC52242.1"/>
    </source>
</evidence>
<accession>A0A5B7G028</accession>
<organism evidence="1 2">
    <name type="scientific">Portunus trituberculatus</name>
    <name type="common">Swimming crab</name>
    <name type="synonym">Neptunus trituberculatus</name>
    <dbReference type="NCBI Taxonomy" id="210409"/>
    <lineage>
        <taxon>Eukaryota</taxon>
        <taxon>Metazoa</taxon>
        <taxon>Ecdysozoa</taxon>
        <taxon>Arthropoda</taxon>
        <taxon>Crustacea</taxon>
        <taxon>Multicrustacea</taxon>
        <taxon>Malacostraca</taxon>
        <taxon>Eumalacostraca</taxon>
        <taxon>Eucarida</taxon>
        <taxon>Decapoda</taxon>
        <taxon>Pleocyemata</taxon>
        <taxon>Brachyura</taxon>
        <taxon>Eubrachyura</taxon>
        <taxon>Portunoidea</taxon>
        <taxon>Portunidae</taxon>
        <taxon>Portuninae</taxon>
        <taxon>Portunus</taxon>
    </lineage>
</organism>
<comment type="caution">
    <text evidence="1">The sequence shown here is derived from an EMBL/GenBank/DDBJ whole genome shotgun (WGS) entry which is preliminary data.</text>
</comment>
<dbReference type="Proteomes" id="UP000324222">
    <property type="component" value="Unassembled WGS sequence"/>
</dbReference>
<reference evidence="1 2" key="1">
    <citation type="submission" date="2019-05" db="EMBL/GenBank/DDBJ databases">
        <title>Another draft genome of Portunus trituberculatus and its Hox gene families provides insights of decapod evolution.</title>
        <authorList>
            <person name="Jeong J.-H."/>
            <person name="Song I."/>
            <person name="Kim S."/>
            <person name="Choi T."/>
            <person name="Kim D."/>
            <person name="Ryu S."/>
            <person name="Kim W."/>
        </authorList>
    </citation>
    <scope>NUCLEOTIDE SEQUENCE [LARGE SCALE GENOMIC DNA]</scope>
    <source>
        <tissue evidence="1">Muscle</tissue>
    </source>
</reference>
<dbReference type="AlphaFoldDB" id="A0A5B7G028"/>
<sequence>MVKATYKLKGSQEEEVAESLQVSASSVADLIIALVQYARLCLTAANFDPLLHKLQWSYHIVKNKLEEGEDKREIS</sequence>
<evidence type="ECO:0000313" key="2">
    <source>
        <dbReference type="Proteomes" id="UP000324222"/>
    </source>
</evidence>
<protein>
    <submittedName>
        <fullName evidence="1">Uncharacterized protein</fullName>
    </submittedName>
</protein>
<gene>
    <name evidence="1" type="ORF">E2C01_046104</name>
</gene>
<keyword evidence="2" id="KW-1185">Reference proteome</keyword>
<proteinExistence type="predicted"/>
<dbReference type="EMBL" id="VSRR010010723">
    <property type="protein sequence ID" value="MPC52242.1"/>
    <property type="molecule type" value="Genomic_DNA"/>
</dbReference>
<name>A0A5B7G028_PORTR</name>